<dbReference type="GO" id="GO:0008176">
    <property type="term" value="F:tRNA (guanine(46)-N7)-methyltransferase activity"/>
    <property type="evidence" value="ECO:0007669"/>
    <property type="project" value="UniProtKB-EC"/>
</dbReference>
<proteinExistence type="predicted"/>
<accession>A0A835TBB1</accession>
<dbReference type="OrthoDB" id="47276at2759"/>
<dbReference type="Pfam" id="PF02390">
    <property type="entry name" value="Methyltransf_4"/>
    <property type="match status" value="1"/>
</dbReference>
<keyword evidence="9" id="KW-1185">Reference proteome</keyword>
<gene>
    <name evidence="8" type="ORF">HXX76_006931</name>
</gene>
<feature type="compositionally biased region" description="Gly residues" evidence="7">
    <location>
        <begin position="256"/>
        <end position="268"/>
    </location>
</feature>
<dbReference type="AlphaFoldDB" id="A0A835TBB1"/>
<feature type="region of interest" description="Disordered" evidence="7">
    <location>
        <begin position="244"/>
        <end position="271"/>
    </location>
</feature>
<keyword evidence="6" id="KW-0819">tRNA processing</keyword>
<feature type="compositionally biased region" description="Low complexity" evidence="7">
    <location>
        <begin position="244"/>
        <end position="255"/>
    </location>
</feature>
<sequence>MLGPTALTEAERNAGGQVRSRNYSFLSSEAGQQATQVDWAATFKDTSLPLVADLGCGAGRYVLLMGHNDAGRSSNYLGLDVHKALLDRANGWAAARGLSGHVAYAQANVVASAASILGSYPGGRVRLVSIQYPDPQQRRRRHVVGRELVAALAEVLLSGAQVYLNSDFEDTATYMRNCFECFGSQHFDIDTTVHVPGATFPCSEVLQPVRPDVVSQQAWQRRAAAAGAAAVVVDRAVAVSPAAGEDAASGPLSGSESGGEDVGGGGSGCEAVDEVDGVEEDLLFWRQGRWREAGWLLSNPVGAPTEREVYVELATRQQVYRVMLVRR</sequence>
<keyword evidence="5" id="KW-0949">S-adenosyl-L-methionine</keyword>
<name>A0A835TBB1_CHLIN</name>
<evidence type="ECO:0000256" key="5">
    <source>
        <dbReference type="ARBA" id="ARBA00022691"/>
    </source>
</evidence>
<reference evidence="8" key="1">
    <citation type="journal article" date="2020" name="bioRxiv">
        <title>Comparative genomics of Chlamydomonas.</title>
        <authorList>
            <person name="Craig R.J."/>
            <person name="Hasan A.R."/>
            <person name="Ness R.W."/>
            <person name="Keightley P.D."/>
        </authorList>
    </citation>
    <scope>NUCLEOTIDE SEQUENCE</scope>
    <source>
        <strain evidence="8">SAG 7.73</strain>
    </source>
</reference>
<organism evidence="8 9">
    <name type="scientific">Chlamydomonas incerta</name>
    <dbReference type="NCBI Taxonomy" id="51695"/>
    <lineage>
        <taxon>Eukaryota</taxon>
        <taxon>Viridiplantae</taxon>
        <taxon>Chlorophyta</taxon>
        <taxon>core chlorophytes</taxon>
        <taxon>Chlorophyceae</taxon>
        <taxon>CS clade</taxon>
        <taxon>Chlamydomonadales</taxon>
        <taxon>Chlamydomonadaceae</taxon>
        <taxon>Chlamydomonas</taxon>
    </lineage>
</organism>
<dbReference type="GO" id="GO:0043527">
    <property type="term" value="C:tRNA methyltransferase complex"/>
    <property type="evidence" value="ECO:0007669"/>
    <property type="project" value="TreeGrafter"/>
</dbReference>
<evidence type="ECO:0000313" key="8">
    <source>
        <dbReference type="EMBL" id="KAG2435735.1"/>
    </source>
</evidence>
<keyword evidence="3" id="KW-0489">Methyltransferase</keyword>
<dbReference type="EC" id="2.1.1.33" evidence="2"/>
<evidence type="ECO:0000256" key="4">
    <source>
        <dbReference type="ARBA" id="ARBA00022679"/>
    </source>
</evidence>
<dbReference type="PANTHER" id="PTHR23417">
    <property type="entry name" value="3-DEOXY-D-MANNO-OCTULOSONIC-ACID TRANSFERASE/TRNA GUANINE-N 7 - -METHYLTRANSFERASE"/>
    <property type="match status" value="1"/>
</dbReference>
<dbReference type="PANTHER" id="PTHR23417:SF21">
    <property type="entry name" value="TRNA (GUANINE-N(7)-)-METHYLTRANSFERASE"/>
    <property type="match status" value="1"/>
</dbReference>
<evidence type="ECO:0000313" key="9">
    <source>
        <dbReference type="Proteomes" id="UP000650467"/>
    </source>
</evidence>
<dbReference type="Proteomes" id="UP000650467">
    <property type="component" value="Unassembled WGS sequence"/>
</dbReference>
<dbReference type="PROSITE" id="PS51625">
    <property type="entry name" value="SAM_MT_TRMB"/>
    <property type="match status" value="1"/>
</dbReference>
<evidence type="ECO:0000256" key="3">
    <source>
        <dbReference type="ARBA" id="ARBA00022603"/>
    </source>
</evidence>
<comment type="catalytic activity">
    <reaction evidence="1">
        <text>guanosine(46) in tRNA + S-adenosyl-L-methionine = N(7)-methylguanosine(46) in tRNA + S-adenosyl-L-homocysteine</text>
        <dbReference type="Rhea" id="RHEA:42708"/>
        <dbReference type="Rhea" id="RHEA-COMP:10188"/>
        <dbReference type="Rhea" id="RHEA-COMP:10189"/>
        <dbReference type="ChEBI" id="CHEBI:57856"/>
        <dbReference type="ChEBI" id="CHEBI:59789"/>
        <dbReference type="ChEBI" id="CHEBI:74269"/>
        <dbReference type="ChEBI" id="CHEBI:74480"/>
        <dbReference type="EC" id="2.1.1.33"/>
    </reaction>
</comment>
<evidence type="ECO:0000256" key="1">
    <source>
        <dbReference type="ARBA" id="ARBA00000142"/>
    </source>
</evidence>
<dbReference type="SUPFAM" id="SSF53335">
    <property type="entry name" value="S-adenosyl-L-methionine-dependent methyltransferases"/>
    <property type="match status" value="1"/>
</dbReference>
<keyword evidence="4" id="KW-0808">Transferase</keyword>
<dbReference type="InterPro" id="IPR029063">
    <property type="entry name" value="SAM-dependent_MTases_sf"/>
</dbReference>
<evidence type="ECO:0000256" key="6">
    <source>
        <dbReference type="ARBA" id="ARBA00022694"/>
    </source>
</evidence>
<dbReference type="EMBL" id="JAEHOC010000014">
    <property type="protein sequence ID" value="KAG2435735.1"/>
    <property type="molecule type" value="Genomic_DNA"/>
</dbReference>
<evidence type="ECO:0000256" key="2">
    <source>
        <dbReference type="ARBA" id="ARBA00011977"/>
    </source>
</evidence>
<evidence type="ECO:0000256" key="7">
    <source>
        <dbReference type="SAM" id="MobiDB-lite"/>
    </source>
</evidence>
<comment type="caution">
    <text evidence="8">The sequence shown here is derived from an EMBL/GenBank/DDBJ whole genome shotgun (WGS) entry which is preliminary data.</text>
</comment>
<dbReference type="Gene3D" id="3.40.50.150">
    <property type="entry name" value="Vaccinia Virus protein VP39"/>
    <property type="match status" value="1"/>
</dbReference>
<dbReference type="InterPro" id="IPR003358">
    <property type="entry name" value="tRNA_(Gua-N-7)_MeTrfase_Trmb"/>
</dbReference>
<protein>
    <recommendedName>
        <fullName evidence="2">tRNA (guanine(46)-N(7))-methyltransferase</fullName>
        <ecNumber evidence="2">2.1.1.33</ecNumber>
    </recommendedName>
</protein>